<gene>
    <name evidence="2" type="ORF">CBM2634_U180009</name>
</gene>
<proteinExistence type="predicted"/>
<name>A0A375JF02_9BURK</name>
<organism evidence="2 3">
    <name type="scientific">Cupriavidus taiwanensis</name>
    <dbReference type="NCBI Taxonomy" id="164546"/>
    <lineage>
        <taxon>Bacteria</taxon>
        <taxon>Pseudomonadati</taxon>
        <taxon>Pseudomonadota</taxon>
        <taxon>Betaproteobacteria</taxon>
        <taxon>Burkholderiales</taxon>
        <taxon>Burkholderiaceae</taxon>
        <taxon>Cupriavidus</taxon>
    </lineage>
</organism>
<evidence type="ECO:0000313" key="3">
    <source>
        <dbReference type="Proteomes" id="UP000256805"/>
    </source>
</evidence>
<dbReference type="AlphaFoldDB" id="A0A375JF02"/>
<dbReference type="RefSeq" id="WP_116386340.1">
    <property type="nucleotide sequence ID" value="NZ_OVTA01000081.1"/>
</dbReference>
<dbReference type="Proteomes" id="UP000256805">
    <property type="component" value="Unassembled WGS sequence"/>
</dbReference>
<feature type="region of interest" description="Disordered" evidence="1">
    <location>
        <begin position="65"/>
        <end position="84"/>
    </location>
</feature>
<dbReference type="EMBL" id="OVTA01000081">
    <property type="protein sequence ID" value="SPS02583.1"/>
    <property type="molecule type" value="Genomic_DNA"/>
</dbReference>
<evidence type="ECO:0000256" key="1">
    <source>
        <dbReference type="SAM" id="MobiDB-lite"/>
    </source>
</evidence>
<protein>
    <submittedName>
        <fullName evidence="2">Uncharacterized protein</fullName>
    </submittedName>
</protein>
<reference evidence="2 3" key="1">
    <citation type="submission" date="2018-01" db="EMBL/GenBank/DDBJ databases">
        <authorList>
            <person name="Gaut B.S."/>
            <person name="Morton B.R."/>
            <person name="Clegg M.T."/>
            <person name="Duvall M.R."/>
        </authorList>
    </citation>
    <scope>NUCLEOTIDE SEQUENCE [LARGE SCALE GENOMIC DNA]</scope>
    <source>
        <strain evidence="2">Cupriavidus taiwanensis cmp 52</strain>
    </source>
</reference>
<accession>A0A375JF02</accession>
<sequence>MPYDSDIWAITTGDELEAFQTLPMEGGGTVCFTEGRHYRIINVLPLREPAAAVVVDDSGRENKIEPTFRPNFGSPYQPKKGKKWTQSTCFCPQHITR</sequence>
<evidence type="ECO:0000313" key="2">
    <source>
        <dbReference type="EMBL" id="SPS02583.1"/>
    </source>
</evidence>